<keyword evidence="6" id="KW-1185">Reference proteome</keyword>
<dbReference type="InterPro" id="IPR036291">
    <property type="entry name" value="NAD(P)-bd_dom_sf"/>
</dbReference>
<dbReference type="CDD" id="cd04301">
    <property type="entry name" value="NAT_SF"/>
    <property type="match status" value="1"/>
</dbReference>
<reference evidence="5 6" key="1">
    <citation type="submission" date="2019-03" db="EMBL/GenBank/DDBJ databases">
        <title>Genomic Encyclopedia of Type Strains, Phase IV (KMG-IV): sequencing the most valuable type-strain genomes for metagenomic binning, comparative biology and taxonomic classification.</title>
        <authorList>
            <person name="Goeker M."/>
        </authorList>
    </citation>
    <scope>NUCLEOTIDE SEQUENCE [LARGE SCALE GENOMIC DNA]</scope>
    <source>
        <strain evidence="5 6">DSM 23344</strain>
    </source>
</reference>
<dbReference type="InterPro" id="IPR003781">
    <property type="entry name" value="CoA-bd"/>
</dbReference>
<dbReference type="InterPro" id="IPR016181">
    <property type="entry name" value="Acyl_CoA_acyltransferase"/>
</dbReference>
<dbReference type="InterPro" id="IPR000182">
    <property type="entry name" value="GNAT_dom"/>
</dbReference>
<dbReference type="PANTHER" id="PTHR43334:SF1">
    <property type="entry name" value="3-HYDROXYPROPIONATE--COA LIGASE [ADP-FORMING]"/>
    <property type="match status" value="1"/>
</dbReference>
<dbReference type="Gene3D" id="3.30.470.20">
    <property type="entry name" value="ATP-grasp fold, B domain"/>
    <property type="match status" value="1"/>
</dbReference>
<dbReference type="Pfam" id="PF00583">
    <property type="entry name" value="Acetyltransf_1"/>
    <property type="match status" value="1"/>
</dbReference>
<evidence type="ECO:0000313" key="6">
    <source>
        <dbReference type="Proteomes" id="UP000294980"/>
    </source>
</evidence>
<protein>
    <submittedName>
        <fullName evidence="5">Acetyltransferase</fullName>
    </submittedName>
</protein>
<sequence length="820" mass="86583">MARKHYLHRLFEPDSVAVVGASDRIDAVGGRVLHNILGGGFSGAVYPVNSRRTTVQGLQAYPRIGAIGVALDLVVIAVPASDVPDVLLDAAQAGVSAAIVLSAGFGGQATDGLSQQPLVRIAREHGIALLGPHTLGVLRPSWNFNASFARSVVGPGRVALLSQSVGFCNAMLDWAASNHFGMSLLASPGAAADVDFGDLLDYCAVDASTRSVLLYVERIADARAFVSGLRLAARVKPVVVLKSGGGAINDTAIDQAPMADAAFDAAVRRAGAVRVSSVHELLTAARTLASGTKAAAGQRVVMITNAAGPGAMATNRARHHGLPMACPSASTREALTAVMPSGWQCSNPVDLLGDAAPARFAEAAKALLGDPEVDTLLALLTPQGVTDPLACAEALVAQANPAGKPVMACWMGQDLVADSRALLSAASIPQFSSPERAVDALAYLASYRNSQNLLLQLTPPLSRHAAPDLPRARALVRDHMTAEASRLPAAAVVELFDAMDARVVPSPAAMTGAPASFHRRIALLLARAPAFGPVLFLGPAGSILPRLDGVQASLPPLNDYLCRELLGRVTKRFAMEPLLPSQETQLIDMLMTLSAIACEIPEVESISLPYLPLGDAAVPEAERIEVSLVPRGVGATASSYGHMAILPYPGELENRVSLPDGESLLIRPIRPEDADMEQRFVDGLSAQSRYYRFMYRLDHLSTAMLARFTQIDYDREMALVAVVDSGLPGERIVGVSRYAVNSDAVSCEFALAVSDEIQGRGIGSQLMQALFRIARDRGLELMEGEVLAHNRKMLALCRGLGFSLKRRLDDPDIVAVTRPL</sequence>
<feature type="domain" description="N-acetyltransferase" evidence="4">
    <location>
        <begin position="664"/>
        <end position="820"/>
    </location>
</feature>
<evidence type="ECO:0000259" key="4">
    <source>
        <dbReference type="PROSITE" id="PS51186"/>
    </source>
</evidence>
<dbReference type="GO" id="GO:0016747">
    <property type="term" value="F:acyltransferase activity, transferring groups other than amino-acyl groups"/>
    <property type="evidence" value="ECO:0007669"/>
    <property type="project" value="InterPro"/>
</dbReference>
<evidence type="ECO:0000256" key="3">
    <source>
        <dbReference type="ARBA" id="ARBA00022840"/>
    </source>
</evidence>
<evidence type="ECO:0000313" key="5">
    <source>
        <dbReference type="EMBL" id="TCO77584.1"/>
    </source>
</evidence>
<dbReference type="InterPro" id="IPR043938">
    <property type="entry name" value="Ligase_CoA_dom"/>
</dbReference>
<gene>
    <name evidence="5" type="ORF">EV688_10241</name>
</gene>
<dbReference type="SUPFAM" id="SSF52210">
    <property type="entry name" value="Succinyl-CoA synthetase domains"/>
    <property type="match status" value="2"/>
</dbReference>
<dbReference type="Pfam" id="PF13380">
    <property type="entry name" value="CoA_binding_2"/>
    <property type="match status" value="1"/>
</dbReference>
<dbReference type="RefSeq" id="WP_162883757.1">
    <property type="nucleotide sequence ID" value="NZ_QQSW01000001.1"/>
</dbReference>
<name>A0A4R2KUL5_9GAMM</name>
<dbReference type="SMART" id="SM00881">
    <property type="entry name" value="CoA_binding"/>
    <property type="match status" value="1"/>
</dbReference>
<dbReference type="GO" id="GO:0005524">
    <property type="term" value="F:ATP binding"/>
    <property type="evidence" value="ECO:0007669"/>
    <property type="project" value="UniProtKB-KW"/>
</dbReference>
<dbReference type="Proteomes" id="UP000294980">
    <property type="component" value="Unassembled WGS sequence"/>
</dbReference>
<dbReference type="Pfam" id="PF13549">
    <property type="entry name" value="ATP-grasp_5"/>
    <property type="match status" value="1"/>
</dbReference>
<dbReference type="InterPro" id="IPR016102">
    <property type="entry name" value="Succinyl-CoA_synth-like"/>
</dbReference>
<keyword evidence="2" id="KW-0547">Nucleotide-binding</keyword>
<dbReference type="PANTHER" id="PTHR43334">
    <property type="entry name" value="ACETATE--COA LIGASE [ADP-FORMING]"/>
    <property type="match status" value="1"/>
</dbReference>
<organism evidence="5 6">
    <name type="scientific">Chromatocurvus halotolerans</name>
    <dbReference type="NCBI Taxonomy" id="1132028"/>
    <lineage>
        <taxon>Bacteria</taxon>
        <taxon>Pseudomonadati</taxon>
        <taxon>Pseudomonadota</taxon>
        <taxon>Gammaproteobacteria</taxon>
        <taxon>Cellvibrionales</taxon>
        <taxon>Halieaceae</taxon>
        <taxon>Chromatocurvus</taxon>
    </lineage>
</organism>
<dbReference type="InterPro" id="IPR032875">
    <property type="entry name" value="Succ_CoA_lig_flav_dom"/>
</dbReference>
<dbReference type="Pfam" id="PF13607">
    <property type="entry name" value="Succ_CoA_lig"/>
    <property type="match status" value="1"/>
</dbReference>
<dbReference type="Pfam" id="PF19045">
    <property type="entry name" value="Ligase_CoA_2"/>
    <property type="match status" value="1"/>
</dbReference>
<dbReference type="Gene3D" id="3.40.50.261">
    <property type="entry name" value="Succinyl-CoA synthetase domains"/>
    <property type="match status" value="2"/>
</dbReference>
<dbReference type="EMBL" id="SLWX01000002">
    <property type="protein sequence ID" value="TCO77584.1"/>
    <property type="molecule type" value="Genomic_DNA"/>
</dbReference>
<dbReference type="SUPFAM" id="SSF51735">
    <property type="entry name" value="NAD(P)-binding Rossmann-fold domains"/>
    <property type="match status" value="1"/>
</dbReference>
<evidence type="ECO:0000256" key="1">
    <source>
        <dbReference type="ARBA" id="ARBA00022598"/>
    </source>
</evidence>
<keyword evidence="5" id="KW-0808">Transferase</keyword>
<dbReference type="SUPFAM" id="SSF55729">
    <property type="entry name" value="Acyl-CoA N-acyltransferases (Nat)"/>
    <property type="match status" value="1"/>
</dbReference>
<accession>A0A4R2KUL5</accession>
<dbReference type="GO" id="GO:0043758">
    <property type="term" value="F:acetate-CoA ligase (ADP-forming) activity"/>
    <property type="evidence" value="ECO:0007669"/>
    <property type="project" value="InterPro"/>
</dbReference>
<keyword evidence="3" id="KW-0067">ATP-binding</keyword>
<proteinExistence type="predicted"/>
<dbReference type="AlphaFoldDB" id="A0A4R2KUL5"/>
<dbReference type="Gene3D" id="3.40.630.30">
    <property type="match status" value="1"/>
</dbReference>
<dbReference type="PROSITE" id="PS51186">
    <property type="entry name" value="GNAT"/>
    <property type="match status" value="1"/>
</dbReference>
<comment type="caution">
    <text evidence="5">The sequence shown here is derived from an EMBL/GenBank/DDBJ whole genome shotgun (WGS) entry which is preliminary data.</text>
</comment>
<dbReference type="Gene3D" id="3.40.50.720">
    <property type="entry name" value="NAD(P)-binding Rossmann-like Domain"/>
    <property type="match status" value="1"/>
</dbReference>
<keyword evidence="1" id="KW-0436">Ligase</keyword>
<evidence type="ECO:0000256" key="2">
    <source>
        <dbReference type="ARBA" id="ARBA00022741"/>
    </source>
</evidence>
<dbReference type="InterPro" id="IPR051538">
    <property type="entry name" value="Acyl-CoA_Synth/Transferase"/>
</dbReference>